<dbReference type="GO" id="GO:0005829">
    <property type="term" value="C:cytosol"/>
    <property type="evidence" value="ECO:0007669"/>
    <property type="project" value="TreeGrafter"/>
</dbReference>
<feature type="compositionally biased region" description="Polar residues" evidence="7">
    <location>
        <begin position="130"/>
        <end position="139"/>
    </location>
</feature>
<feature type="compositionally biased region" description="Low complexity" evidence="7">
    <location>
        <begin position="618"/>
        <end position="659"/>
    </location>
</feature>
<feature type="region of interest" description="Disordered" evidence="7">
    <location>
        <begin position="992"/>
        <end position="1046"/>
    </location>
</feature>
<dbReference type="InterPro" id="IPR038765">
    <property type="entry name" value="Papain-like_cys_pep_sf"/>
</dbReference>
<dbReference type="PROSITE" id="PS00973">
    <property type="entry name" value="USP_2"/>
    <property type="match status" value="1"/>
</dbReference>
<evidence type="ECO:0000313" key="9">
    <source>
        <dbReference type="EMBL" id="ORZ30420.1"/>
    </source>
</evidence>
<dbReference type="PROSITE" id="PS50235">
    <property type="entry name" value="USP_3"/>
    <property type="match status" value="1"/>
</dbReference>
<feature type="region of interest" description="Disordered" evidence="7">
    <location>
        <begin position="123"/>
        <end position="172"/>
    </location>
</feature>
<feature type="region of interest" description="Disordered" evidence="7">
    <location>
        <begin position="270"/>
        <end position="348"/>
    </location>
</feature>
<feature type="region of interest" description="Disordered" evidence="7">
    <location>
        <begin position="379"/>
        <end position="402"/>
    </location>
</feature>
<evidence type="ECO:0000256" key="4">
    <source>
        <dbReference type="ARBA" id="ARBA00022786"/>
    </source>
</evidence>
<dbReference type="CDD" id="cd02257">
    <property type="entry name" value="Peptidase_C19"/>
    <property type="match status" value="1"/>
</dbReference>
<dbReference type="STRING" id="765915.A0A1Y2H786"/>
<feature type="region of interest" description="Disordered" evidence="7">
    <location>
        <begin position="458"/>
        <end position="668"/>
    </location>
</feature>
<dbReference type="Gene3D" id="3.90.70.10">
    <property type="entry name" value="Cysteine proteinases"/>
    <property type="match status" value="1"/>
</dbReference>
<evidence type="ECO:0000256" key="1">
    <source>
        <dbReference type="ARBA" id="ARBA00000707"/>
    </source>
</evidence>
<dbReference type="InterPro" id="IPR028889">
    <property type="entry name" value="USP"/>
</dbReference>
<keyword evidence="3" id="KW-0645">Protease</keyword>
<comment type="catalytic activity">
    <reaction evidence="1">
        <text>Thiol-dependent hydrolysis of ester, thioester, amide, peptide and isopeptide bonds formed by the C-terminal Gly of ubiquitin (a 76-residue protein attached to proteins as an intracellular targeting signal).</text>
        <dbReference type="EC" id="3.4.19.12"/>
    </reaction>
</comment>
<keyword evidence="10" id="KW-1185">Reference proteome</keyword>
<dbReference type="GO" id="GO:0016579">
    <property type="term" value="P:protein deubiquitination"/>
    <property type="evidence" value="ECO:0007669"/>
    <property type="project" value="InterPro"/>
</dbReference>
<feature type="compositionally biased region" description="Low complexity" evidence="7">
    <location>
        <begin position="295"/>
        <end position="318"/>
    </location>
</feature>
<dbReference type="EMBL" id="MCFL01000085">
    <property type="protein sequence ID" value="ORZ30420.1"/>
    <property type="molecule type" value="Genomic_DNA"/>
</dbReference>
<keyword evidence="4" id="KW-0833">Ubl conjugation pathway</keyword>
<protein>
    <recommendedName>
        <fullName evidence="2">ubiquitinyl hydrolase 1</fullName>
        <ecNumber evidence="2">3.4.19.12</ecNumber>
    </recommendedName>
</protein>
<evidence type="ECO:0000256" key="7">
    <source>
        <dbReference type="SAM" id="MobiDB-lite"/>
    </source>
</evidence>
<dbReference type="GO" id="GO:0004843">
    <property type="term" value="F:cysteine-type deubiquitinase activity"/>
    <property type="evidence" value="ECO:0007669"/>
    <property type="project" value="UniProtKB-EC"/>
</dbReference>
<name>A0A1Y2H786_9FUNG</name>
<feature type="compositionally biased region" description="Low complexity" evidence="7">
    <location>
        <begin position="567"/>
        <end position="589"/>
    </location>
</feature>
<dbReference type="InterPro" id="IPR018200">
    <property type="entry name" value="USP_CS"/>
</dbReference>
<organism evidence="9 10">
    <name type="scientific">Catenaria anguillulae PL171</name>
    <dbReference type="NCBI Taxonomy" id="765915"/>
    <lineage>
        <taxon>Eukaryota</taxon>
        <taxon>Fungi</taxon>
        <taxon>Fungi incertae sedis</taxon>
        <taxon>Blastocladiomycota</taxon>
        <taxon>Blastocladiomycetes</taxon>
        <taxon>Blastocladiales</taxon>
        <taxon>Catenariaceae</taxon>
        <taxon>Catenaria</taxon>
    </lineage>
</organism>
<feature type="compositionally biased region" description="Pro residues" evidence="7">
    <location>
        <begin position="339"/>
        <end position="348"/>
    </location>
</feature>
<dbReference type="PROSITE" id="PS00972">
    <property type="entry name" value="USP_1"/>
    <property type="match status" value="1"/>
</dbReference>
<evidence type="ECO:0000256" key="5">
    <source>
        <dbReference type="ARBA" id="ARBA00022801"/>
    </source>
</evidence>
<dbReference type="SUPFAM" id="SSF54001">
    <property type="entry name" value="Cysteine proteinases"/>
    <property type="match status" value="1"/>
</dbReference>
<sequence>MTTECSRNLVQRNVLTPIYKLVIESRRLSVWSTSVAAANLRSVNNLPRLLSSHPQYPTCSARTHSPLLIALPNMSPPPPHVHSHAPAAASASAYASAYATVTASSKPGLDHGFSHSHLAQSVRVEGHHPVSQSASTSAADITDDRPSTSSSLETSSSSSPSSHFTAHSGSSYARPKPLRYYRYKLRWRNGADLTKPYHAFELAPSSCASSALPFPPPPPVPDTLDLHQFFYIDPASNPPSSPIDTVAPSSYASASASASAATFTQPKTVIATLPPSTSTAAPANLRSPSRGRNQPPTAVSSTPASTPSAPTDAVAASPMNKPVSRSRSRAKQQHTAQPTPTPPPVPLIPPVQALAAAQQSAPPAKPALGFTWAKVAAQTTTHPPGRSPANAAPASVVKPPPPATTVANDFPVIESTASTPVPVHAHKPGAGAWTNSMSASKATTTSLSTSTTVTVNALPSKSQSSTAATTPTKRTATVPDFTPTSMLQFMQPDYSRPTTPEPVPPVAQPARNASPTPTRRAPVEEQAADQAANGHARPLPSTPPAPSASSSANVEKKDDEKSRDGSPTPTAPRAAPTAPFSWAAAAAGPQPKPPSTPSPPAPVFTATVSAAGPTIEVTTPTPTSAAPSEQATPVAPTTTSTTQSTPTPAAPSADAVAEPPTKPKPKQVTSWAALFDSGSKPTAAPTSTSTAAASSTAGGLVSLGDLATAYVHDYVGGTPHARGLVNNGNMCFLNVILQPLIHCPPFRNLLRAVNKRVVAKIGGDDGGGDAKLIEAFVAFMGEYLGGGGGDQDVEQGDPLVPEPIYDVVRATKSRALVKGRQEDAEEFLGFLLDGLHDEFVKAIKQADEVKQRKAALSRTGSAEDWLEVGTKHRTAVTRTIAATESPISSLFTGRIRSTLRVPGHKDSVTSEPFQSLPLDISPDHVLSVPDALHEIIRPETISEYPLPGGRGVVDGVTKQAKLERVPPILIMHLKRFLFDAARGDTVKVTKHVDVPMTSRTPSPVRPSGGALSPTRFSALAPPSHTHLPLPSASQTPASPGGSAGTGIGPHSHYRLFAIVYHHGRAANGGHYTCDVLESPKEGMWVRMDDTELQRVTTAEVVQHKHDREPYLL</sequence>
<dbReference type="InterPro" id="IPR001394">
    <property type="entry name" value="Peptidase_C19_UCH"/>
</dbReference>
<dbReference type="Proteomes" id="UP000193411">
    <property type="component" value="Unassembled WGS sequence"/>
</dbReference>
<feature type="compositionally biased region" description="Low complexity" evidence="7">
    <location>
        <begin position="147"/>
        <end position="171"/>
    </location>
</feature>
<dbReference type="OrthoDB" id="429671at2759"/>
<dbReference type="GO" id="GO:0006508">
    <property type="term" value="P:proteolysis"/>
    <property type="evidence" value="ECO:0007669"/>
    <property type="project" value="UniProtKB-KW"/>
</dbReference>
<dbReference type="PANTHER" id="PTHR24006:SF687">
    <property type="entry name" value="UBIQUITIN CARBOXYL-TERMINAL HYDROLASE 10"/>
    <property type="match status" value="1"/>
</dbReference>
<evidence type="ECO:0000259" key="8">
    <source>
        <dbReference type="PROSITE" id="PS50235"/>
    </source>
</evidence>
<feature type="compositionally biased region" description="Low complexity" evidence="7">
    <location>
        <begin position="466"/>
        <end position="477"/>
    </location>
</feature>
<dbReference type="PANTHER" id="PTHR24006">
    <property type="entry name" value="UBIQUITIN CARBOXYL-TERMINAL HYDROLASE"/>
    <property type="match status" value="1"/>
</dbReference>
<dbReference type="Pfam" id="PF00443">
    <property type="entry name" value="UCH"/>
    <property type="match status" value="1"/>
</dbReference>
<evidence type="ECO:0000256" key="3">
    <source>
        <dbReference type="ARBA" id="ARBA00022670"/>
    </source>
</evidence>
<proteinExistence type="predicted"/>
<feature type="compositionally biased region" description="Low complexity" evidence="7">
    <location>
        <begin position="387"/>
        <end position="397"/>
    </location>
</feature>
<evidence type="ECO:0000313" key="10">
    <source>
        <dbReference type="Proteomes" id="UP000193411"/>
    </source>
</evidence>
<feature type="domain" description="USP" evidence="8">
    <location>
        <begin position="722"/>
        <end position="1112"/>
    </location>
</feature>
<reference evidence="9 10" key="1">
    <citation type="submission" date="2016-07" db="EMBL/GenBank/DDBJ databases">
        <title>Pervasive Adenine N6-methylation of Active Genes in Fungi.</title>
        <authorList>
            <consortium name="DOE Joint Genome Institute"/>
            <person name="Mondo S.J."/>
            <person name="Dannebaum R.O."/>
            <person name="Kuo R.C."/>
            <person name="Labutti K."/>
            <person name="Haridas S."/>
            <person name="Kuo A."/>
            <person name="Salamov A."/>
            <person name="Ahrendt S.R."/>
            <person name="Lipzen A."/>
            <person name="Sullivan W."/>
            <person name="Andreopoulos W.B."/>
            <person name="Clum A."/>
            <person name="Lindquist E."/>
            <person name="Daum C."/>
            <person name="Ramamoorthy G.K."/>
            <person name="Gryganskyi A."/>
            <person name="Culley D."/>
            <person name="Magnuson J.K."/>
            <person name="James T.Y."/>
            <person name="O'Malley M.A."/>
            <person name="Stajich J.E."/>
            <person name="Spatafora J.W."/>
            <person name="Visel A."/>
            <person name="Grigoriev I.V."/>
        </authorList>
    </citation>
    <scope>NUCLEOTIDE SEQUENCE [LARGE SCALE GENOMIC DNA]</scope>
    <source>
        <strain evidence="9 10">PL171</strain>
    </source>
</reference>
<gene>
    <name evidence="9" type="ORF">BCR44DRAFT_140086</name>
</gene>
<accession>A0A1Y2H786</accession>
<evidence type="ECO:0000256" key="2">
    <source>
        <dbReference type="ARBA" id="ARBA00012759"/>
    </source>
</evidence>
<dbReference type="AlphaFoldDB" id="A0A1Y2H786"/>
<dbReference type="EC" id="3.4.19.12" evidence="2"/>
<keyword evidence="5" id="KW-0378">Hydrolase</keyword>
<feature type="compositionally biased region" description="Polar residues" evidence="7">
    <location>
        <begin position="274"/>
        <end position="294"/>
    </location>
</feature>
<dbReference type="InterPro" id="IPR050164">
    <property type="entry name" value="Peptidase_C19"/>
</dbReference>
<feature type="compositionally biased region" description="Basic and acidic residues" evidence="7">
    <location>
        <begin position="554"/>
        <end position="564"/>
    </location>
</feature>
<feature type="non-terminal residue" evidence="9">
    <location>
        <position position="1112"/>
    </location>
</feature>
<dbReference type="GO" id="GO:0005634">
    <property type="term" value="C:nucleus"/>
    <property type="evidence" value="ECO:0007669"/>
    <property type="project" value="TreeGrafter"/>
</dbReference>
<feature type="compositionally biased region" description="Pro residues" evidence="7">
    <location>
        <begin position="590"/>
        <end position="602"/>
    </location>
</feature>
<comment type="caution">
    <text evidence="9">The sequence shown here is derived from an EMBL/GenBank/DDBJ whole genome shotgun (WGS) entry which is preliminary data.</text>
</comment>
<keyword evidence="6" id="KW-0788">Thiol protease</keyword>
<evidence type="ECO:0000256" key="6">
    <source>
        <dbReference type="ARBA" id="ARBA00022807"/>
    </source>
</evidence>